<evidence type="ECO:0000256" key="3">
    <source>
        <dbReference type="ARBA" id="ARBA00022475"/>
    </source>
</evidence>
<keyword evidence="7" id="KW-0449">Lipoprotein</keyword>
<sequence>MQIKNGSKDKATIKKWVLGLATGMLLVPLAACGSNGGAGNENGDEVKGKALEEDNTPAKIVFYSTSGWSQEAFNERFGDAMRKKFPHYTIEYIATGKGTTFPEMMAAGTEIDVVWHDVNTTIPQLLEYGLQYDMTELIKKHGLNMTNLESTSIDVVKQMSGDKMYALPLVINTAAFYYNKDLFDKFAVAYPKDGMTWDQVAELAKRMRRTDSGIDYYGIVSGTQPQFNLTSMAVPFIDPKTNKPTILTDDRWKTLYQQLIVLRKTMDNKNLGEDHFVKDKNIAMLDYLANTFLNKDMTTMNWDLVTYPTFKELPDKGPQSLPTLFGITSTSKNKDAAMKVLAYMLSEEPQLGLSERAIIRCCKRIKH</sequence>
<dbReference type="GO" id="GO:0055085">
    <property type="term" value="P:transmembrane transport"/>
    <property type="evidence" value="ECO:0007669"/>
    <property type="project" value="InterPro"/>
</dbReference>
<organism evidence="9 10">
    <name type="scientific">Paenibacillus hemerocallicola</name>
    <dbReference type="NCBI Taxonomy" id="1172614"/>
    <lineage>
        <taxon>Bacteria</taxon>
        <taxon>Bacillati</taxon>
        <taxon>Bacillota</taxon>
        <taxon>Bacilli</taxon>
        <taxon>Bacillales</taxon>
        <taxon>Paenibacillaceae</taxon>
        <taxon>Paenibacillus</taxon>
    </lineage>
</organism>
<comment type="caution">
    <text evidence="9">The sequence shown here is derived from an EMBL/GenBank/DDBJ whole genome shotgun (WGS) entry which is preliminary data.</text>
</comment>
<keyword evidence="2" id="KW-0813">Transport</keyword>
<keyword evidence="4 8" id="KW-0732">Signal</keyword>
<dbReference type="InterPro" id="IPR006061">
    <property type="entry name" value="SBP_1_CS"/>
</dbReference>
<evidence type="ECO:0000256" key="5">
    <source>
        <dbReference type="ARBA" id="ARBA00023136"/>
    </source>
</evidence>
<keyword evidence="6" id="KW-0564">Palmitate</keyword>
<dbReference type="InterPro" id="IPR050490">
    <property type="entry name" value="Bact_solute-bd_prot1"/>
</dbReference>
<name>A0A5C4TAT0_9BACL</name>
<feature type="signal peptide" evidence="8">
    <location>
        <begin position="1"/>
        <end position="30"/>
    </location>
</feature>
<gene>
    <name evidence="9" type="ORF">FE784_12505</name>
</gene>
<evidence type="ECO:0000256" key="4">
    <source>
        <dbReference type="ARBA" id="ARBA00022729"/>
    </source>
</evidence>
<dbReference type="InterPro" id="IPR006059">
    <property type="entry name" value="SBP"/>
</dbReference>
<evidence type="ECO:0000313" key="10">
    <source>
        <dbReference type="Proteomes" id="UP000307943"/>
    </source>
</evidence>
<evidence type="ECO:0000256" key="1">
    <source>
        <dbReference type="ARBA" id="ARBA00008520"/>
    </source>
</evidence>
<proteinExistence type="inferred from homology"/>
<keyword evidence="3" id="KW-1003">Cell membrane</keyword>
<evidence type="ECO:0000256" key="7">
    <source>
        <dbReference type="ARBA" id="ARBA00023288"/>
    </source>
</evidence>
<dbReference type="Pfam" id="PF01547">
    <property type="entry name" value="SBP_bac_1"/>
    <property type="match status" value="1"/>
</dbReference>
<dbReference type="Gene3D" id="3.40.190.10">
    <property type="entry name" value="Periplasmic binding protein-like II"/>
    <property type="match status" value="1"/>
</dbReference>
<evidence type="ECO:0000313" key="9">
    <source>
        <dbReference type="EMBL" id="TNJ65992.1"/>
    </source>
</evidence>
<dbReference type="PROSITE" id="PS01037">
    <property type="entry name" value="SBP_BACTERIAL_1"/>
    <property type="match status" value="1"/>
</dbReference>
<dbReference type="Proteomes" id="UP000307943">
    <property type="component" value="Unassembled WGS sequence"/>
</dbReference>
<dbReference type="OrthoDB" id="2522985at2"/>
<dbReference type="RefSeq" id="WP_139602533.1">
    <property type="nucleotide sequence ID" value="NZ_VDCQ01000014.1"/>
</dbReference>
<dbReference type="EMBL" id="VDCQ01000014">
    <property type="protein sequence ID" value="TNJ65992.1"/>
    <property type="molecule type" value="Genomic_DNA"/>
</dbReference>
<protein>
    <submittedName>
        <fullName evidence="9">Extracellular solute-binding protein</fullName>
    </submittedName>
</protein>
<keyword evidence="5" id="KW-0472">Membrane</keyword>
<accession>A0A5C4TAT0</accession>
<dbReference type="PANTHER" id="PTHR43649:SF33">
    <property type="entry name" value="POLYGALACTURONAN_RHAMNOGALACTURONAN-BINDING PROTEIN YTCQ"/>
    <property type="match status" value="1"/>
</dbReference>
<comment type="similarity">
    <text evidence="1">Belongs to the bacterial solute-binding protein 1 family.</text>
</comment>
<evidence type="ECO:0000256" key="6">
    <source>
        <dbReference type="ARBA" id="ARBA00023139"/>
    </source>
</evidence>
<dbReference type="SUPFAM" id="SSF53850">
    <property type="entry name" value="Periplasmic binding protein-like II"/>
    <property type="match status" value="1"/>
</dbReference>
<dbReference type="PANTHER" id="PTHR43649">
    <property type="entry name" value="ARABINOSE-BINDING PROTEIN-RELATED"/>
    <property type="match status" value="1"/>
</dbReference>
<feature type="chain" id="PRO_5039510463" evidence="8">
    <location>
        <begin position="31"/>
        <end position="367"/>
    </location>
</feature>
<evidence type="ECO:0000256" key="8">
    <source>
        <dbReference type="SAM" id="SignalP"/>
    </source>
</evidence>
<dbReference type="AlphaFoldDB" id="A0A5C4TAT0"/>
<evidence type="ECO:0000256" key="2">
    <source>
        <dbReference type="ARBA" id="ARBA00022448"/>
    </source>
</evidence>
<reference evidence="9 10" key="1">
    <citation type="submission" date="2019-05" db="EMBL/GenBank/DDBJ databases">
        <title>We sequenced the genome of Paenibacillus hemerocallicola KCTC 33185 for further insight into its adaptation and study the phylogeny of Paenibacillus.</title>
        <authorList>
            <person name="Narsing Rao M.P."/>
        </authorList>
    </citation>
    <scope>NUCLEOTIDE SEQUENCE [LARGE SCALE GENOMIC DNA]</scope>
    <source>
        <strain evidence="9 10">KCTC 33185</strain>
    </source>
</reference>
<keyword evidence="10" id="KW-1185">Reference proteome</keyword>